<dbReference type="GO" id="GO:0000105">
    <property type="term" value="P:L-histidine biosynthetic process"/>
    <property type="evidence" value="ECO:0007669"/>
    <property type="project" value="UniProtKB-UniRule"/>
</dbReference>
<dbReference type="NCBIfam" id="NF002114">
    <property type="entry name" value="PRK00951.2-4"/>
    <property type="match status" value="1"/>
</dbReference>
<dbReference type="PANTHER" id="PTHR23133">
    <property type="entry name" value="IMIDAZOLEGLYCEROL-PHOSPHATE DEHYDRATASE HIS7"/>
    <property type="match status" value="1"/>
</dbReference>
<dbReference type="SUPFAM" id="SSF54211">
    <property type="entry name" value="Ribosomal protein S5 domain 2-like"/>
    <property type="match status" value="2"/>
</dbReference>
<dbReference type="NCBIfam" id="NF002111">
    <property type="entry name" value="PRK00951.2-1"/>
    <property type="match status" value="1"/>
</dbReference>
<dbReference type="PROSITE" id="PS00954">
    <property type="entry name" value="IGP_DEHYDRATASE_1"/>
    <property type="match status" value="1"/>
</dbReference>
<keyword evidence="9" id="KW-1185">Reference proteome</keyword>
<dbReference type="UniPathway" id="UPA00031">
    <property type="reaction ID" value="UER00011"/>
</dbReference>
<evidence type="ECO:0000256" key="5">
    <source>
        <dbReference type="ARBA" id="ARBA00023239"/>
    </source>
</evidence>
<accession>A0A2L1GPJ3</accession>
<dbReference type="EC" id="4.2.1.19" evidence="6 7"/>
<dbReference type="KEGG" id="deo:CAY53_08825"/>
<dbReference type="PROSITE" id="PS00955">
    <property type="entry name" value="IGP_DEHYDRATASE_2"/>
    <property type="match status" value="1"/>
</dbReference>
<dbReference type="OrthoDB" id="9790411at2"/>
<evidence type="ECO:0000256" key="7">
    <source>
        <dbReference type="RuleBase" id="RU000599"/>
    </source>
</evidence>
<evidence type="ECO:0000256" key="6">
    <source>
        <dbReference type="HAMAP-Rule" id="MF_00076"/>
    </source>
</evidence>
<dbReference type="HAMAP" id="MF_00076">
    <property type="entry name" value="HisB"/>
    <property type="match status" value="1"/>
</dbReference>
<dbReference type="EMBL" id="CP021255">
    <property type="protein sequence ID" value="AVD71556.1"/>
    <property type="molecule type" value="Genomic_DNA"/>
</dbReference>
<sequence>MAQSKGRKASIERHTLETRIHLDLLLDGSGRADVACGLGFMEHMLSLLAVHGFFDLSLQAQGDLQVDGHHTVEDMGICLGQAFAQALGDKAGIARYGHAYVPMDETLARVCLDLSNRPFLHYDVELPQEKIGDFDACLIKEFLRAFALHAGCTLHVELLHGENSHHIVEAVFKALGRALRAAVTPLAGLKGQLSSKGVL</sequence>
<dbReference type="InterPro" id="IPR020565">
    <property type="entry name" value="ImidazoleglycerP_deHydtase_CS"/>
</dbReference>
<comment type="subcellular location">
    <subcellularLocation>
        <location evidence="6 7">Cytoplasm</location>
    </subcellularLocation>
</comment>
<dbReference type="Proteomes" id="UP000239867">
    <property type="component" value="Chromosome"/>
</dbReference>
<dbReference type="InterPro" id="IPR020568">
    <property type="entry name" value="Ribosomal_Su5_D2-typ_SF"/>
</dbReference>
<keyword evidence="6" id="KW-0963">Cytoplasm</keyword>
<protein>
    <recommendedName>
        <fullName evidence="2 6">Imidazoleglycerol-phosphate dehydratase</fullName>
        <shortName evidence="6">IGPD</shortName>
        <ecNumber evidence="6 7">4.2.1.19</ecNumber>
    </recommendedName>
</protein>
<comment type="catalytic activity">
    <reaction evidence="6 7">
        <text>D-erythro-1-(imidazol-4-yl)glycerol 3-phosphate = 3-(imidazol-4-yl)-2-oxopropyl phosphate + H2O</text>
        <dbReference type="Rhea" id="RHEA:11040"/>
        <dbReference type="ChEBI" id="CHEBI:15377"/>
        <dbReference type="ChEBI" id="CHEBI:57766"/>
        <dbReference type="ChEBI" id="CHEBI:58278"/>
        <dbReference type="EC" id="4.2.1.19"/>
    </reaction>
</comment>
<gene>
    <name evidence="6 8" type="primary">hisB</name>
    <name evidence="8" type="ORF">CAY53_08825</name>
</gene>
<keyword evidence="3 6" id="KW-0028">Amino-acid biosynthesis</keyword>
<dbReference type="Pfam" id="PF00475">
    <property type="entry name" value="IGPD"/>
    <property type="match status" value="1"/>
</dbReference>
<dbReference type="InterPro" id="IPR038494">
    <property type="entry name" value="IGPD_sf"/>
</dbReference>
<dbReference type="GO" id="GO:0005737">
    <property type="term" value="C:cytoplasm"/>
    <property type="evidence" value="ECO:0007669"/>
    <property type="project" value="UniProtKB-SubCell"/>
</dbReference>
<evidence type="ECO:0000256" key="1">
    <source>
        <dbReference type="ARBA" id="ARBA00005047"/>
    </source>
</evidence>
<reference evidence="8" key="2">
    <citation type="journal article" date="2018" name="MBio">
        <title>Insights into the evolution of host association through the isolation and characterization of a novel human periodontal pathobiont, Desulfobulbus oralis.</title>
        <authorList>
            <person name="Cross K.L."/>
            <person name="Chirania P."/>
            <person name="Xiong W."/>
            <person name="Beall C.J."/>
            <person name="Elkins J.G."/>
            <person name="Giannone R.J."/>
            <person name="Griffen A.L."/>
            <person name="Guss A.M."/>
            <person name="Hettich R.L."/>
            <person name="Joshi S.S."/>
            <person name="Mokrzan E.M."/>
            <person name="Martin R.K."/>
            <person name="Zhulin I.B."/>
            <person name="Leys E.J."/>
            <person name="Podar M."/>
        </authorList>
    </citation>
    <scope>NUCLEOTIDE SEQUENCE [LARGE SCALE GENOMIC DNA]</scope>
    <source>
        <strain evidence="8">ORNL</strain>
    </source>
</reference>
<comment type="similarity">
    <text evidence="6 7">Belongs to the imidazoleglycerol-phosphate dehydratase family.</text>
</comment>
<dbReference type="GO" id="GO:0004424">
    <property type="term" value="F:imidazoleglycerol-phosphate dehydratase activity"/>
    <property type="evidence" value="ECO:0007669"/>
    <property type="project" value="UniProtKB-UniRule"/>
</dbReference>
<organism evidence="8 9">
    <name type="scientific">Desulfobulbus oralis</name>
    <dbReference type="NCBI Taxonomy" id="1986146"/>
    <lineage>
        <taxon>Bacteria</taxon>
        <taxon>Pseudomonadati</taxon>
        <taxon>Thermodesulfobacteriota</taxon>
        <taxon>Desulfobulbia</taxon>
        <taxon>Desulfobulbales</taxon>
        <taxon>Desulfobulbaceae</taxon>
        <taxon>Desulfobulbus</taxon>
    </lineage>
</organism>
<dbReference type="InterPro" id="IPR000807">
    <property type="entry name" value="ImidazoleglycerolP_deHydtase"/>
</dbReference>
<proteinExistence type="inferred from homology"/>
<comment type="pathway">
    <text evidence="1 6 7">Amino-acid biosynthesis; L-histidine biosynthesis; L-histidine from 5-phospho-alpha-D-ribose 1-diphosphate: step 6/9.</text>
</comment>
<evidence type="ECO:0000256" key="2">
    <source>
        <dbReference type="ARBA" id="ARBA00016664"/>
    </source>
</evidence>
<dbReference type="FunFam" id="3.30.230.40:FF:000003">
    <property type="entry name" value="Imidazoleglycerol-phosphate dehydratase HisB"/>
    <property type="match status" value="1"/>
</dbReference>
<dbReference type="RefSeq" id="WP_104936805.1">
    <property type="nucleotide sequence ID" value="NZ_CP021255.1"/>
</dbReference>
<dbReference type="PANTHER" id="PTHR23133:SF2">
    <property type="entry name" value="IMIDAZOLEGLYCEROL-PHOSPHATE DEHYDRATASE"/>
    <property type="match status" value="1"/>
</dbReference>
<dbReference type="FunFam" id="3.30.230.40:FF:000001">
    <property type="entry name" value="Imidazoleglycerol-phosphate dehydratase HisB"/>
    <property type="match status" value="1"/>
</dbReference>
<name>A0A2L1GPJ3_9BACT</name>
<dbReference type="CDD" id="cd07914">
    <property type="entry name" value="IGPD"/>
    <property type="match status" value="1"/>
</dbReference>
<dbReference type="Gene3D" id="3.30.230.40">
    <property type="entry name" value="Imidazole glycerol phosphate dehydratase, domain 1"/>
    <property type="match status" value="2"/>
</dbReference>
<evidence type="ECO:0000313" key="8">
    <source>
        <dbReference type="EMBL" id="AVD71556.1"/>
    </source>
</evidence>
<evidence type="ECO:0000256" key="4">
    <source>
        <dbReference type="ARBA" id="ARBA00023102"/>
    </source>
</evidence>
<keyword evidence="5 6" id="KW-0456">Lyase</keyword>
<dbReference type="AlphaFoldDB" id="A0A2L1GPJ3"/>
<evidence type="ECO:0000256" key="3">
    <source>
        <dbReference type="ARBA" id="ARBA00022605"/>
    </source>
</evidence>
<evidence type="ECO:0000313" key="9">
    <source>
        <dbReference type="Proteomes" id="UP000239867"/>
    </source>
</evidence>
<reference evidence="8" key="1">
    <citation type="submission" date="2017-05" db="EMBL/GenBank/DDBJ databases">
        <authorList>
            <person name="Song R."/>
            <person name="Chenine A.L."/>
            <person name="Ruprecht R.M."/>
        </authorList>
    </citation>
    <scope>NUCLEOTIDE SEQUENCE</scope>
    <source>
        <strain evidence="8">ORNL</strain>
    </source>
</reference>
<keyword evidence="4 6" id="KW-0368">Histidine biosynthesis</keyword>